<organism evidence="1 2">
    <name type="scientific">Stenotrophomonas pavanii</name>
    <dbReference type="NCBI Taxonomy" id="487698"/>
    <lineage>
        <taxon>Bacteria</taxon>
        <taxon>Pseudomonadati</taxon>
        <taxon>Pseudomonadota</taxon>
        <taxon>Gammaproteobacteria</taxon>
        <taxon>Lysobacterales</taxon>
        <taxon>Lysobacteraceae</taxon>
        <taxon>Stenotrophomonas</taxon>
    </lineage>
</organism>
<dbReference type="EMBL" id="NIXP01000020">
    <property type="protein sequence ID" value="OWR34819.1"/>
    <property type="molecule type" value="Genomic_DNA"/>
</dbReference>
<evidence type="ECO:0008006" key="3">
    <source>
        <dbReference type="Google" id="ProtNLM"/>
    </source>
</evidence>
<dbReference type="Proteomes" id="UP000197904">
    <property type="component" value="Unassembled WGS sequence"/>
</dbReference>
<gene>
    <name evidence="1" type="ORF">CEE55_04670</name>
</gene>
<protein>
    <recommendedName>
        <fullName evidence="3">Transposase</fullName>
    </recommendedName>
</protein>
<name>A0A246L4F2_9GAMM</name>
<dbReference type="AlphaFoldDB" id="A0A246L4F2"/>
<accession>A0A246L4F2</accession>
<reference evidence="1 2" key="1">
    <citation type="submission" date="2017-06" db="EMBL/GenBank/DDBJ databases">
        <authorList>
            <person name="Kim H.J."/>
            <person name="Triplett B.A."/>
        </authorList>
    </citation>
    <scope>NUCLEOTIDE SEQUENCE [LARGE SCALE GENOMIC DNA]</scope>
    <source>
        <strain evidence="1 2">S18795</strain>
    </source>
</reference>
<comment type="caution">
    <text evidence="1">The sequence shown here is derived from an EMBL/GenBank/DDBJ whole genome shotgun (WGS) entry which is preliminary data.</text>
</comment>
<evidence type="ECO:0000313" key="1">
    <source>
        <dbReference type="EMBL" id="OWR34819.1"/>
    </source>
</evidence>
<dbReference type="RefSeq" id="WP_049466483.1">
    <property type="nucleotide sequence ID" value="NZ_AP024684.1"/>
</dbReference>
<evidence type="ECO:0000313" key="2">
    <source>
        <dbReference type="Proteomes" id="UP000197904"/>
    </source>
</evidence>
<proteinExistence type="predicted"/>
<sequence>MADSRRISMLELDRHLSRSLEQARHAPVNVQRYGHSWVWLLSSDAWADAARWAALDGSAHPLVPLRGALDPVLRPWPEAAMHVLPLDAGDARLLQRAALLVVVRDLNSTQRVYDDLRYHQAYRAFIGLDHGTAWSPMQCARLLQACAHPVLCDCLDDLLARMPPQLLEAACVPSARILPAQVHAQRIGGGCLSY</sequence>